<dbReference type="Proteomes" id="UP001157002">
    <property type="component" value="Segment"/>
</dbReference>
<dbReference type="KEGG" id="vg:80545105"/>
<dbReference type="RefSeq" id="YP_010806144.1">
    <property type="nucleotide sequence ID" value="NC_077214.1"/>
</dbReference>
<name>A0A976UAY4_9CAUD</name>
<evidence type="ECO:0000313" key="1">
    <source>
        <dbReference type="EMBL" id="UVF62553.1"/>
    </source>
</evidence>
<dbReference type="Gene3D" id="2.60.120.200">
    <property type="match status" value="1"/>
</dbReference>
<accession>A0A976UAY4</accession>
<proteinExistence type="predicted"/>
<dbReference type="InterPro" id="IPR013320">
    <property type="entry name" value="ConA-like_dom_sf"/>
</dbReference>
<dbReference type="SUPFAM" id="SSF49899">
    <property type="entry name" value="Concanavalin A-like lectins/glucanases"/>
    <property type="match status" value="1"/>
</dbReference>
<sequence length="371" mass="41257">MYNVLTGKQRSLVFPIMCNSHVKLDYSDNVPDIEGTPADTTDDTGFGIYNHTGSFTFETVITPYDITHNSDKLTSKKIMPLGSSSRQSTDYLLRSSTISHEMRIFHSSNFQISLVNSVASSLNLEPSRYKIKVGIKLGSAPMEYFTTDDEVIVASFGKQFFYDSSKYSVSFSGHTKDGRMAYLPKGTLTSAFTSGGTSLEFSPANPSTSFSVGDRIYHLSGKNFLLIGTIASFGATTINIASAYNTDIDNSSIIYIEEDSEPTYINNSYHIACSFSQTNQQISIYLNGVKKKTGTHTQTTTFEFPKEDYYIGANGTNKVGYNSATDNNQFMGEVHEMCITNVTRTKFPHVLSLMPNYENALFYLRFEEVDL</sequence>
<dbReference type="GeneID" id="80545105"/>
<protein>
    <submittedName>
        <fullName evidence="1">Uncharacterized protein</fullName>
    </submittedName>
</protein>
<evidence type="ECO:0000313" key="2">
    <source>
        <dbReference type="Proteomes" id="UP001157002"/>
    </source>
</evidence>
<organism evidence="1 2">
    <name type="scientific">Poseidoniales virus YSH_150918</name>
    <dbReference type="NCBI Taxonomy" id="3071324"/>
    <lineage>
        <taxon>Viruses</taxon>
        <taxon>Duplodnaviria</taxon>
        <taxon>Heunggongvirae</taxon>
        <taxon>Uroviricota</taxon>
        <taxon>Caudoviricetes</taxon>
        <taxon>Magrovirales</taxon>
        <taxon>Aoguangviridae</taxon>
        <taxon>Aobingvirus</taxon>
        <taxon>Aobingvirus yangshanense</taxon>
    </lineage>
</organism>
<reference evidence="1 2" key="1">
    <citation type="submission" date="2022-05" db="EMBL/GenBank/DDBJ databases">
        <title>Diverse viruses of marine archaea discovered using metagenomics.</title>
        <authorList>
            <person name="Zhou Y."/>
        </authorList>
    </citation>
    <scope>NUCLEOTIDE SEQUENCE [LARGE SCALE GENOMIC DNA]</scope>
    <source>
        <strain evidence="1">YSH_150918</strain>
    </source>
</reference>
<dbReference type="EMBL" id="ON649702">
    <property type="protein sequence ID" value="UVF62553.1"/>
    <property type="molecule type" value="Genomic_DNA"/>
</dbReference>
<keyword evidence="2" id="KW-1185">Reference proteome</keyword>